<accession>A0ABU6W4P3</accession>
<protein>
    <recommendedName>
        <fullName evidence="1">PB1-like domain-containing protein</fullName>
    </recommendedName>
</protein>
<proteinExistence type="predicted"/>
<gene>
    <name evidence="2" type="ORF">PIB30_013397</name>
</gene>
<name>A0ABU6W4P3_9FABA</name>
<comment type="caution">
    <text evidence="2">The sequence shown here is derived from an EMBL/GenBank/DDBJ whole genome shotgun (WGS) entry which is preliminary data.</text>
</comment>
<feature type="domain" description="PB1-like" evidence="1">
    <location>
        <begin position="61"/>
        <end position="142"/>
    </location>
</feature>
<dbReference type="InterPro" id="IPR058594">
    <property type="entry name" value="PB1-like_dom_pln"/>
</dbReference>
<evidence type="ECO:0000313" key="3">
    <source>
        <dbReference type="Proteomes" id="UP001341840"/>
    </source>
</evidence>
<evidence type="ECO:0000313" key="2">
    <source>
        <dbReference type="EMBL" id="MED6180769.1"/>
    </source>
</evidence>
<keyword evidence="3" id="KW-1185">Reference proteome</keyword>
<evidence type="ECO:0000259" key="1">
    <source>
        <dbReference type="Pfam" id="PF26130"/>
    </source>
</evidence>
<dbReference type="Proteomes" id="UP001341840">
    <property type="component" value="Unassembled WGS sequence"/>
</dbReference>
<dbReference type="Pfam" id="PF26130">
    <property type="entry name" value="PB1-like"/>
    <property type="match status" value="1"/>
</dbReference>
<sequence>MEPITDWTYVACNGACVAKWRTEWPKHVNHEAERRRCGGASSLIFGRPWEISGTRGRAQRRLVRNGEGGIVYEGGSVEKFEKMDLDLLNYGDFVKLLEDELGYKTEKKLHWYDSVEEDLGVGLYELKGDKEINDLRGNILRNYGL</sequence>
<dbReference type="EMBL" id="JASCZI010181277">
    <property type="protein sequence ID" value="MED6180769.1"/>
    <property type="molecule type" value="Genomic_DNA"/>
</dbReference>
<reference evidence="2 3" key="1">
    <citation type="journal article" date="2023" name="Plants (Basel)">
        <title>Bridging the Gap: Combining Genomics and Transcriptomics Approaches to Understand Stylosanthes scabra, an Orphan Legume from the Brazilian Caatinga.</title>
        <authorList>
            <person name="Ferreira-Neto J.R.C."/>
            <person name="da Silva M.D."/>
            <person name="Binneck E."/>
            <person name="de Melo N.F."/>
            <person name="da Silva R.H."/>
            <person name="de Melo A.L.T.M."/>
            <person name="Pandolfi V."/>
            <person name="Bustamante F.O."/>
            <person name="Brasileiro-Vidal A.C."/>
            <person name="Benko-Iseppon A.M."/>
        </authorList>
    </citation>
    <scope>NUCLEOTIDE SEQUENCE [LARGE SCALE GENOMIC DNA]</scope>
    <source>
        <tissue evidence="2">Leaves</tissue>
    </source>
</reference>
<organism evidence="2 3">
    <name type="scientific">Stylosanthes scabra</name>
    <dbReference type="NCBI Taxonomy" id="79078"/>
    <lineage>
        <taxon>Eukaryota</taxon>
        <taxon>Viridiplantae</taxon>
        <taxon>Streptophyta</taxon>
        <taxon>Embryophyta</taxon>
        <taxon>Tracheophyta</taxon>
        <taxon>Spermatophyta</taxon>
        <taxon>Magnoliopsida</taxon>
        <taxon>eudicotyledons</taxon>
        <taxon>Gunneridae</taxon>
        <taxon>Pentapetalae</taxon>
        <taxon>rosids</taxon>
        <taxon>fabids</taxon>
        <taxon>Fabales</taxon>
        <taxon>Fabaceae</taxon>
        <taxon>Papilionoideae</taxon>
        <taxon>50 kb inversion clade</taxon>
        <taxon>dalbergioids sensu lato</taxon>
        <taxon>Dalbergieae</taxon>
        <taxon>Pterocarpus clade</taxon>
        <taxon>Stylosanthes</taxon>
    </lineage>
</organism>